<organism evidence="1 2">
    <name type="scientific">Enterovibrio norvegicus FF-454</name>
    <dbReference type="NCBI Taxonomy" id="1185651"/>
    <lineage>
        <taxon>Bacteria</taxon>
        <taxon>Pseudomonadati</taxon>
        <taxon>Pseudomonadota</taxon>
        <taxon>Gammaproteobacteria</taxon>
        <taxon>Vibrionales</taxon>
        <taxon>Vibrionaceae</taxon>
        <taxon>Enterovibrio</taxon>
    </lineage>
</organism>
<gene>
    <name evidence="1" type="ORF">A1OK_14840</name>
</gene>
<dbReference type="Proteomes" id="UP000095039">
    <property type="component" value="Unassembled WGS sequence"/>
</dbReference>
<proteinExistence type="predicted"/>
<dbReference type="RefSeq" id="WP_016959787.1">
    <property type="nucleotide sequence ID" value="NZ_AJWN02000092.1"/>
</dbReference>
<protein>
    <submittedName>
        <fullName evidence="1">Phosphate ABC transporter substrate-binding protein</fullName>
    </submittedName>
</protein>
<keyword evidence="2" id="KW-1185">Reference proteome</keyword>
<name>A0A1E5BZ71_9GAMM</name>
<dbReference type="PANTHER" id="PTHR35841:SF1">
    <property type="entry name" value="PHOSPHONATES-BINDING PERIPLASMIC PROTEIN"/>
    <property type="match status" value="1"/>
</dbReference>
<dbReference type="Gene3D" id="3.40.190.10">
    <property type="entry name" value="Periplasmic binding protein-like II"/>
    <property type="match status" value="2"/>
</dbReference>
<sequence>MRSISKHQHISATRWHIVLLSAVIVWIVMTTSAHSAEQGNASNPLVFGVVPQQSSAKLIRDWSPVMKQVSELSGLKIRFATAPNIPEFEKRLAAGDYHIAYMNPYHFTVFNQSPGYQAIAHAKGKRIKGILVVGKDAKVTSLKDLDGKNVAFPAPAAFAATLLTQAALKNEGVTFKPHYVGSHDSAYLAVADGLFDAGGGIVRTLGATPDNTKKNLNVLFTTEGFTPHAIATHPSLPDETQQRLQAAFVTLAETPEGLEALKALNMKGFQSASDADWDDVRALNISVINPG</sequence>
<dbReference type="AlphaFoldDB" id="A0A1E5BZ71"/>
<dbReference type="PANTHER" id="PTHR35841">
    <property type="entry name" value="PHOSPHONATES-BINDING PERIPLASMIC PROTEIN"/>
    <property type="match status" value="1"/>
</dbReference>
<dbReference type="SUPFAM" id="SSF53850">
    <property type="entry name" value="Periplasmic binding protein-like II"/>
    <property type="match status" value="1"/>
</dbReference>
<comment type="caution">
    <text evidence="1">The sequence shown here is derived from an EMBL/GenBank/DDBJ whole genome shotgun (WGS) entry which is preliminary data.</text>
</comment>
<evidence type="ECO:0000313" key="1">
    <source>
        <dbReference type="EMBL" id="OEE58531.1"/>
    </source>
</evidence>
<dbReference type="Pfam" id="PF12974">
    <property type="entry name" value="Phosphonate-bd"/>
    <property type="match status" value="1"/>
</dbReference>
<evidence type="ECO:0000313" key="2">
    <source>
        <dbReference type="Proteomes" id="UP000095039"/>
    </source>
</evidence>
<dbReference type="EMBL" id="AJWN02000092">
    <property type="protein sequence ID" value="OEE58531.1"/>
    <property type="molecule type" value="Genomic_DNA"/>
</dbReference>
<reference evidence="1 2" key="1">
    <citation type="journal article" date="2012" name="Science">
        <title>Ecological populations of bacteria act as socially cohesive units of antibiotic production and resistance.</title>
        <authorList>
            <person name="Cordero O.X."/>
            <person name="Wildschutte H."/>
            <person name="Kirkup B."/>
            <person name="Proehl S."/>
            <person name="Ngo L."/>
            <person name="Hussain F."/>
            <person name="Le Roux F."/>
            <person name="Mincer T."/>
            <person name="Polz M.F."/>
        </authorList>
    </citation>
    <scope>NUCLEOTIDE SEQUENCE [LARGE SCALE GENOMIC DNA]</scope>
    <source>
        <strain evidence="1 2">FF-454</strain>
    </source>
</reference>
<accession>A0A1E5BZ71</accession>